<dbReference type="KEGG" id="cyc:PCC7424_5543"/>
<feature type="region of interest" description="Disordered" evidence="1">
    <location>
        <begin position="1"/>
        <end position="55"/>
    </location>
</feature>
<protein>
    <submittedName>
        <fullName evidence="2">Uncharacterized protein</fullName>
    </submittedName>
</protein>
<evidence type="ECO:0000313" key="2">
    <source>
        <dbReference type="EMBL" id="ACK74110.1"/>
    </source>
</evidence>
<feature type="compositionally biased region" description="Low complexity" evidence="1">
    <location>
        <begin position="15"/>
        <end position="34"/>
    </location>
</feature>
<evidence type="ECO:0000313" key="3">
    <source>
        <dbReference type="Proteomes" id="UP000002384"/>
    </source>
</evidence>
<sequence>MTNTPIRIIRKRSSATDPTPAATDTSSLTGSDTGVETLTDSSDRTPGIDSDELDLSTIKLPPGFQAKLQQETAANSTAPPASVPIAVVQKGGNSLNEIKADLLLDHLQEFSDEEFWDADCDLRFALKDLSSDYMDFLLSYE</sequence>
<keyword evidence="3" id="KW-1185">Reference proteome</keyword>
<accession>B7KMT8</accession>
<gene>
    <name evidence="2" type="ordered locus">PCC7424_5543</name>
</gene>
<dbReference type="AlphaFoldDB" id="B7KMT8"/>
<dbReference type="RefSeq" id="WP_012599615.1">
    <property type="nucleotide sequence ID" value="NC_011737.1"/>
</dbReference>
<dbReference type="HOGENOM" id="CLU_1822186_0_0_3"/>
<organism evidence="2 3">
    <name type="scientific">Gloeothece citriformis (strain PCC 7424)</name>
    <name type="common">Cyanothece sp. (strain PCC 7424)</name>
    <dbReference type="NCBI Taxonomy" id="65393"/>
    <lineage>
        <taxon>Bacteria</taxon>
        <taxon>Bacillati</taxon>
        <taxon>Cyanobacteriota</taxon>
        <taxon>Cyanophyceae</taxon>
        <taxon>Oscillatoriophycideae</taxon>
        <taxon>Chroococcales</taxon>
        <taxon>Aphanothecaceae</taxon>
        <taxon>Gloeothece</taxon>
        <taxon>Gloeothece citriformis</taxon>
    </lineage>
</organism>
<keyword evidence="2" id="KW-0614">Plasmid</keyword>
<dbReference type="Proteomes" id="UP000002384">
    <property type="component" value="Plasmid pP742402"/>
</dbReference>
<name>B7KMT8_GLOC7</name>
<proteinExistence type="predicted"/>
<dbReference type="EMBL" id="CP001293">
    <property type="protein sequence ID" value="ACK74110.1"/>
    <property type="molecule type" value="Genomic_DNA"/>
</dbReference>
<dbReference type="OrthoDB" id="429651at2"/>
<reference evidence="3" key="1">
    <citation type="journal article" date="2011" name="MBio">
        <title>Novel metabolic attributes of the genus Cyanothece, comprising a group of unicellular nitrogen-fixing Cyanobacteria.</title>
        <authorList>
            <person name="Bandyopadhyay A."/>
            <person name="Elvitigala T."/>
            <person name="Welsh E."/>
            <person name="Stockel J."/>
            <person name="Liberton M."/>
            <person name="Min H."/>
            <person name="Sherman L.A."/>
            <person name="Pakrasi H.B."/>
        </authorList>
    </citation>
    <scope>NUCLEOTIDE SEQUENCE [LARGE SCALE GENOMIC DNA]</scope>
    <source>
        <strain evidence="3">PCC 7424</strain>
        <plasmid evidence="3">pP742402</plasmid>
    </source>
</reference>
<evidence type="ECO:0000256" key="1">
    <source>
        <dbReference type="SAM" id="MobiDB-lite"/>
    </source>
</evidence>
<geneLocation type="plasmid" evidence="2 3">
    <name>pP742402</name>
</geneLocation>